<dbReference type="Pfam" id="PF00094">
    <property type="entry name" value="VWD"/>
    <property type="match status" value="2"/>
</dbReference>
<evidence type="ECO:0000256" key="4">
    <source>
        <dbReference type="ARBA" id="ARBA00022737"/>
    </source>
</evidence>
<evidence type="ECO:0000259" key="7">
    <source>
        <dbReference type="PROSITE" id="PS51233"/>
    </source>
</evidence>
<dbReference type="CDD" id="cd19941">
    <property type="entry name" value="TIL"/>
    <property type="match status" value="3"/>
</dbReference>
<keyword evidence="2" id="KW-0964">Secreted</keyword>
<evidence type="ECO:0000313" key="9">
    <source>
        <dbReference type="Proteomes" id="UP001557470"/>
    </source>
</evidence>
<comment type="caution">
    <text evidence="8">The sequence shown here is derived from an EMBL/GenBank/DDBJ whole genome shotgun (WGS) entry which is preliminary data.</text>
</comment>
<dbReference type="Proteomes" id="UP001557470">
    <property type="component" value="Unassembled WGS sequence"/>
</dbReference>
<proteinExistence type="predicted"/>
<dbReference type="SMART" id="SM00214">
    <property type="entry name" value="VWC"/>
    <property type="match status" value="2"/>
</dbReference>
<feature type="domain" description="VWFD" evidence="7">
    <location>
        <begin position="710"/>
        <end position="879"/>
    </location>
</feature>
<accession>A0ABD0WFZ8</accession>
<keyword evidence="5" id="KW-1015">Disulfide bond</keyword>
<dbReference type="SUPFAM" id="SSF57567">
    <property type="entry name" value="Serine protease inhibitors"/>
    <property type="match status" value="3"/>
</dbReference>
<dbReference type="Gene3D" id="2.10.25.10">
    <property type="entry name" value="Laminin"/>
    <property type="match status" value="3"/>
</dbReference>
<gene>
    <name evidence="8" type="ORF">UPYG_G00272330</name>
</gene>
<protein>
    <recommendedName>
        <fullName evidence="7">VWFD domain-containing protein</fullName>
    </recommendedName>
</protein>
<dbReference type="FunFam" id="2.10.25.10:FF:000674">
    <property type="entry name" value="Mucin-2"/>
    <property type="match status" value="1"/>
</dbReference>
<dbReference type="PANTHER" id="PTHR11339">
    <property type="entry name" value="EXTRACELLULAR MATRIX GLYCOPROTEIN RELATED"/>
    <property type="match status" value="1"/>
</dbReference>
<dbReference type="GO" id="GO:0005576">
    <property type="term" value="C:extracellular region"/>
    <property type="evidence" value="ECO:0007669"/>
    <property type="project" value="UniProtKB-SubCell"/>
</dbReference>
<dbReference type="InterPro" id="IPR014853">
    <property type="entry name" value="VWF/SSPO/ZAN-like_Cys-rich_dom"/>
</dbReference>
<dbReference type="Pfam" id="PF08742">
    <property type="entry name" value="C8"/>
    <property type="match status" value="3"/>
</dbReference>
<dbReference type="InterPro" id="IPR001846">
    <property type="entry name" value="VWF_type-D"/>
</dbReference>
<dbReference type="InterPro" id="IPR050780">
    <property type="entry name" value="Mucin_vWF_Thrombospondin_sf"/>
</dbReference>
<evidence type="ECO:0000256" key="5">
    <source>
        <dbReference type="ARBA" id="ARBA00023157"/>
    </source>
</evidence>
<evidence type="ECO:0000256" key="6">
    <source>
        <dbReference type="ARBA" id="ARBA00023180"/>
    </source>
</evidence>
<dbReference type="InterPro" id="IPR002919">
    <property type="entry name" value="TIL_dom"/>
</dbReference>
<dbReference type="InterPro" id="IPR001007">
    <property type="entry name" value="VWF_dom"/>
</dbReference>
<sequence>MWNEEDAFWVELDLKFQNQTCGLCGDFNGVQFYDEFIVNGNQLKTINYGEVWKMNGPTENCIADPILTEDCESHRPFCEEFFTSPAFSGCTDLIDTNSFIEACVTDMCHCGNSTNSTCVCSTISEYSRQCAHAGGEPQQWKTEQFCLESCPFNMEYQECGNPCTATCSNPQRNQHCEEHCSDGCFCPAGTVFDDINQSGCVAVSKCSCLHNGESYQPGESYSRTCQDCTCNNGQWSCVDLDCPATCSIEGGSHITTYDGKAYTFHGDCSYVLSKHTNGSVFTVLGDIEKCGKTDSETCLRGVTLVIPGSMMILIESSGTVSVNRMQSKLPLSMVDVTIFQPSTYYIVAQMSYGIILVVQLTPIMQVYITASSSLKEQTVGLCGDFNSVQSDDFRTINGLVEGTAVTFANTWKTQANCPDVVQSFENPCSLSVENEKYAKYWCSMLSDDEGVFSECHSEVHPDSYKTMCMYDSCNCEKSEECMCAAVSSYVHACAAAGVILSGWRNTTCGKYTQCPKTMVYNYSMTSCDQTCRFLSQKDFTCQVDYVSLDGCGCSEGTYMNDQEECVPASSCPCYYGDKVLDPGEITRISGTICSCIDGILSCTGEPEPSSCEEPMVFFNCSGRVPGTKGSECQKSCQTLDNQCVNTQCQSGCICPDGLLSDGNGGCIQEDLCPCSHNGVDYQPGATINVDCNTCTCSGRQWLCTDNQCPGTCAIYGDGHYITFDDKRFSFNGDCEYTIAQDYCSNTQNGTFRVITQNIPCGTTGTTCSKSIKLFLAGNEIVLTEETVHVIQQDTNEPGSYKVHAVGLYIVIQTENGIVLMWDKSTSLFIKLSSSFMGQVCGLCGNYDGNGNNDFTSRNQEVVVDASTFGNSWKVSPSCPNADDIKDPCTVRPYRQSWSLKHCSIITSPVFSVCHSQVDPTPYHDDCVRDLCACDTGGDSECFCTAVAAYAYACNEAGTCVHWRTPDICRE</sequence>
<dbReference type="InterPro" id="IPR036084">
    <property type="entry name" value="Ser_inhib-like_sf"/>
</dbReference>
<dbReference type="SMART" id="SM00832">
    <property type="entry name" value="C8"/>
    <property type="match status" value="3"/>
</dbReference>
<dbReference type="AlphaFoldDB" id="A0ABD0WFZ8"/>
<evidence type="ECO:0000256" key="3">
    <source>
        <dbReference type="ARBA" id="ARBA00022729"/>
    </source>
</evidence>
<dbReference type="FunFam" id="2.10.25.10:FF:000153">
    <property type="entry name" value="MUC5B isoform 1"/>
    <property type="match status" value="1"/>
</dbReference>
<dbReference type="SMART" id="SM00216">
    <property type="entry name" value="VWD"/>
    <property type="match status" value="2"/>
</dbReference>
<name>A0ABD0WFZ8_UMBPY</name>
<dbReference type="SMART" id="SM00215">
    <property type="entry name" value="VWC_out"/>
    <property type="match status" value="2"/>
</dbReference>
<dbReference type="Pfam" id="PF23244">
    <property type="entry name" value="VWF"/>
    <property type="match status" value="1"/>
</dbReference>
<dbReference type="EMBL" id="JAGEUA010000008">
    <property type="protein sequence ID" value="KAL0968823.1"/>
    <property type="molecule type" value="Genomic_DNA"/>
</dbReference>
<reference evidence="8 9" key="1">
    <citation type="submission" date="2024-06" db="EMBL/GenBank/DDBJ databases">
        <authorList>
            <person name="Pan Q."/>
            <person name="Wen M."/>
            <person name="Jouanno E."/>
            <person name="Zahm M."/>
            <person name="Klopp C."/>
            <person name="Cabau C."/>
            <person name="Louis A."/>
            <person name="Berthelot C."/>
            <person name="Parey E."/>
            <person name="Roest Crollius H."/>
            <person name="Montfort J."/>
            <person name="Robinson-Rechavi M."/>
            <person name="Bouchez O."/>
            <person name="Lampietro C."/>
            <person name="Lopez Roques C."/>
            <person name="Donnadieu C."/>
            <person name="Postlethwait J."/>
            <person name="Bobe J."/>
            <person name="Verreycken H."/>
            <person name="Guiguen Y."/>
        </authorList>
    </citation>
    <scope>NUCLEOTIDE SEQUENCE [LARGE SCALE GENOMIC DNA]</scope>
    <source>
        <strain evidence="8">Up_M1</strain>
        <tissue evidence="8">Testis</tissue>
    </source>
</reference>
<dbReference type="Pfam" id="PF01826">
    <property type="entry name" value="TIL"/>
    <property type="match status" value="2"/>
</dbReference>
<keyword evidence="4" id="KW-0677">Repeat</keyword>
<keyword evidence="6" id="KW-0325">Glycoprotein</keyword>
<dbReference type="PROSITE" id="PS51233">
    <property type="entry name" value="VWFD"/>
    <property type="match status" value="3"/>
</dbReference>
<dbReference type="PANTHER" id="PTHR11339:SF408">
    <property type="entry name" value="MUCIN-5B"/>
    <property type="match status" value="1"/>
</dbReference>
<evidence type="ECO:0000256" key="1">
    <source>
        <dbReference type="ARBA" id="ARBA00004613"/>
    </source>
</evidence>
<keyword evidence="3" id="KW-0732">Signal</keyword>
<organism evidence="8 9">
    <name type="scientific">Umbra pygmaea</name>
    <name type="common">Eastern mudminnow</name>
    <dbReference type="NCBI Taxonomy" id="75934"/>
    <lineage>
        <taxon>Eukaryota</taxon>
        <taxon>Metazoa</taxon>
        <taxon>Chordata</taxon>
        <taxon>Craniata</taxon>
        <taxon>Vertebrata</taxon>
        <taxon>Euteleostomi</taxon>
        <taxon>Actinopterygii</taxon>
        <taxon>Neopterygii</taxon>
        <taxon>Teleostei</taxon>
        <taxon>Protacanthopterygii</taxon>
        <taxon>Esociformes</taxon>
        <taxon>Umbridae</taxon>
        <taxon>Umbra</taxon>
    </lineage>
</organism>
<evidence type="ECO:0000256" key="2">
    <source>
        <dbReference type="ARBA" id="ARBA00022525"/>
    </source>
</evidence>
<comment type="subcellular location">
    <subcellularLocation>
        <location evidence="1">Secreted</location>
    </subcellularLocation>
</comment>
<keyword evidence="9" id="KW-1185">Reference proteome</keyword>
<evidence type="ECO:0000313" key="8">
    <source>
        <dbReference type="EMBL" id="KAL0968823.1"/>
    </source>
</evidence>
<feature type="domain" description="VWFD" evidence="7">
    <location>
        <begin position="244"/>
        <end position="418"/>
    </location>
</feature>
<feature type="domain" description="VWFD" evidence="7">
    <location>
        <begin position="1"/>
        <end position="62"/>
    </location>
</feature>